<sequence length="111" mass="12728">MRTSIHLFRLVLAFSLYSHAVFCVTWAETPYEGTDRCCDSQPVKPLLCLRQQWVGIGTPCQCVQGMSHACTVCAEGDICPNTGMPRRHDGHGKRERQEERERMGVERRTFR</sequence>
<feature type="region of interest" description="Disordered" evidence="1">
    <location>
        <begin position="82"/>
        <end position="111"/>
    </location>
</feature>
<evidence type="ECO:0000256" key="2">
    <source>
        <dbReference type="SAM" id="SignalP"/>
    </source>
</evidence>
<gene>
    <name evidence="3" type="ORF">KIPB_012755</name>
</gene>
<keyword evidence="2" id="KW-0732">Signal</keyword>
<evidence type="ECO:0000256" key="1">
    <source>
        <dbReference type="SAM" id="MobiDB-lite"/>
    </source>
</evidence>
<proteinExistence type="predicted"/>
<feature type="compositionally biased region" description="Basic and acidic residues" evidence="1">
    <location>
        <begin position="95"/>
        <end position="111"/>
    </location>
</feature>
<dbReference type="EMBL" id="BDIP01005758">
    <property type="protein sequence ID" value="GIQ90096.1"/>
    <property type="molecule type" value="Genomic_DNA"/>
</dbReference>
<dbReference type="AlphaFoldDB" id="A0A9K3D8K3"/>
<protein>
    <submittedName>
        <fullName evidence="3">Uncharacterized protein</fullName>
    </submittedName>
</protein>
<name>A0A9K3D8K3_9EUKA</name>
<evidence type="ECO:0000313" key="3">
    <source>
        <dbReference type="EMBL" id="GIQ90096.1"/>
    </source>
</evidence>
<evidence type="ECO:0000313" key="4">
    <source>
        <dbReference type="Proteomes" id="UP000265618"/>
    </source>
</evidence>
<dbReference type="Proteomes" id="UP000265618">
    <property type="component" value="Unassembled WGS sequence"/>
</dbReference>
<keyword evidence="4" id="KW-1185">Reference proteome</keyword>
<feature type="chain" id="PRO_5039951847" evidence="2">
    <location>
        <begin position="24"/>
        <end position="111"/>
    </location>
</feature>
<feature type="signal peptide" evidence="2">
    <location>
        <begin position="1"/>
        <end position="23"/>
    </location>
</feature>
<accession>A0A9K3D8K3</accession>
<organism evidence="3 4">
    <name type="scientific">Kipferlia bialata</name>
    <dbReference type="NCBI Taxonomy" id="797122"/>
    <lineage>
        <taxon>Eukaryota</taxon>
        <taxon>Metamonada</taxon>
        <taxon>Carpediemonas-like organisms</taxon>
        <taxon>Kipferlia</taxon>
    </lineage>
</organism>
<comment type="caution">
    <text evidence="3">The sequence shown here is derived from an EMBL/GenBank/DDBJ whole genome shotgun (WGS) entry which is preliminary data.</text>
</comment>
<reference evidence="3 4" key="1">
    <citation type="journal article" date="2018" name="PLoS ONE">
        <title>The draft genome of Kipferlia bialata reveals reductive genome evolution in fornicate parasites.</title>
        <authorList>
            <person name="Tanifuji G."/>
            <person name="Takabayashi S."/>
            <person name="Kume K."/>
            <person name="Takagi M."/>
            <person name="Nakayama T."/>
            <person name="Kamikawa R."/>
            <person name="Inagaki Y."/>
            <person name="Hashimoto T."/>
        </authorList>
    </citation>
    <scope>NUCLEOTIDE SEQUENCE [LARGE SCALE GENOMIC DNA]</scope>
    <source>
        <strain evidence="3">NY0173</strain>
    </source>
</reference>